<dbReference type="InterPro" id="IPR036920">
    <property type="entry name" value="Ribosomal_uL16_sf"/>
</dbReference>
<dbReference type="Proteomes" id="UP000317650">
    <property type="component" value="Chromosome 6"/>
</dbReference>
<keyword evidence="3" id="KW-0687">Ribonucleoprotein</keyword>
<evidence type="ECO:0000256" key="4">
    <source>
        <dbReference type="ARBA" id="ARBA00026019"/>
    </source>
</evidence>
<dbReference type="GO" id="GO:0003735">
    <property type="term" value="F:structural constituent of ribosome"/>
    <property type="evidence" value="ECO:0007669"/>
    <property type="project" value="InterPro"/>
</dbReference>
<dbReference type="InterPro" id="IPR016180">
    <property type="entry name" value="Ribosomal_uL16_dom"/>
</dbReference>
<evidence type="ECO:0000256" key="2">
    <source>
        <dbReference type="ARBA" id="ARBA00022980"/>
    </source>
</evidence>
<sequence>MDEIYHRNWSLIGSGKSNVINPHAPDWDEGGIGKPQGTCARVSIGQVLLSVRCKDSNSNHTQEALRHAKFKFPGCQKIIISGKCLAVLNMRNERVRTESFQMASMTRRLVWCLIGFSFPRSGRIYPVWWVYFVMKSSIQSHIMV</sequence>
<dbReference type="InterPro" id="IPR001197">
    <property type="entry name" value="Ribosomal_uL16_euk_arch"/>
</dbReference>
<comment type="similarity">
    <text evidence="1">Belongs to the universal ribosomal protein uL16 family.</text>
</comment>
<protein>
    <submittedName>
        <fullName evidence="5">Uncharacterized protein</fullName>
    </submittedName>
</protein>
<proteinExistence type="inferred from homology"/>
<keyword evidence="6" id="KW-1185">Reference proteome</keyword>
<dbReference type="InterPro" id="IPR047873">
    <property type="entry name" value="Ribosomal_uL16"/>
</dbReference>
<name>A0A4S8ILV5_MUSBA</name>
<evidence type="ECO:0000256" key="1">
    <source>
        <dbReference type="ARBA" id="ARBA00008931"/>
    </source>
</evidence>
<dbReference type="GO" id="GO:0006412">
    <property type="term" value="P:translation"/>
    <property type="evidence" value="ECO:0007669"/>
    <property type="project" value="InterPro"/>
</dbReference>
<dbReference type="SUPFAM" id="SSF54686">
    <property type="entry name" value="Ribosomal protein L16p/L10e"/>
    <property type="match status" value="1"/>
</dbReference>
<comment type="subunit">
    <text evidence="4">Component of the small ribosomal subunit. Mature ribosomes consist of a small (40S) and a large (60S) subunit. The 40S subunit contains about 33 different proteins and 1 molecule of RNA (18S). The 60S subunit contains about 49 different proteins and 3 molecules of RNA (25S, 5.8S and 5S).</text>
</comment>
<dbReference type="PANTHER" id="PTHR11726">
    <property type="entry name" value="60S RIBOSOMAL PROTEIN L10"/>
    <property type="match status" value="1"/>
</dbReference>
<evidence type="ECO:0000256" key="3">
    <source>
        <dbReference type="ARBA" id="ARBA00023274"/>
    </source>
</evidence>
<dbReference type="EMBL" id="PYDT01000009">
    <property type="protein sequence ID" value="THU49435.1"/>
    <property type="molecule type" value="Genomic_DNA"/>
</dbReference>
<accession>A0A4S8ILV5</accession>
<evidence type="ECO:0000313" key="5">
    <source>
        <dbReference type="EMBL" id="THU49435.1"/>
    </source>
</evidence>
<dbReference type="GO" id="GO:0005840">
    <property type="term" value="C:ribosome"/>
    <property type="evidence" value="ECO:0007669"/>
    <property type="project" value="UniProtKB-KW"/>
</dbReference>
<dbReference type="Pfam" id="PF00252">
    <property type="entry name" value="Ribosomal_L16"/>
    <property type="match status" value="1"/>
</dbReference>
<dbReference type="AlphaFoldDB" id="A0A4S8ILV5"/>
<dbReference type="Gene3D" id="3.90.1170.10">
    <property type="entry name" value="Ribosomal protein L10e/L16"/>
    <property type="match status" value="1"/>
</dbReference>
<gene>
    <name evidence="5" type="ORF">C4D60_Mb06t09540</name>
</gene>
<organism evidence="5 6">
    <name type="scientific">Musa balbisiana</name>
    <name type="common">Banana</name>
    <dbReference type="NCBI Taxonomy" id="52838"/>
    <lineage>
        <taxon>Eukaryota</taxon>
        <taxon>Viridiplantae</taxon>
        <taxon>Streptophyta</taxon>
        <taxon>Embryophyta</taxon>
        <taxon>Tracheophyta</taxon>
        <taxon>Spermatophyta</taxon>
        <taxon>Magnoliopsida</taxon>
        <taxon>Liliopsida</taxon>
        <taxon>Zingiberales</taxon>
        <taxon>Musaceae</taxon>
        <taxon>Musa</taxon>
    </lineage>
</organism>
<comment type="caution">
    <text evidence="5">The sequence shown here is derived from an EMBL/GenBank/DDBJ whole genome shotgun (WGS) entry which is preliminary data.</text>
</comment>
<evidence type="ECO:0000313" key="6">
    <source>
        <dbReference type="Proteomes" id="UP000317650"/>
    </source>
</evidence>
<dbReference type="CDD" id="cd01433">
    <property type="entry name" value="Ribosomal_L16_L10e"/>
    <property type="match status" value="1"/>
</dbReference>
<reference evidence="5 6" key="1">
    <citation type="journal article" date="2019" name="Nat. Plants">
        <title>Genome sequencing of Musa balbisiana reveals subgenome evolution and function divergence in polyploid bananas.</title>
        <authorList>
            <person name="Yao X."/>
        </authorList>
    </citation>
    <scope>NUCLEOTIDE SEQUENCE [LARGE SCALE GENOMIC DNA]</scope>
    <source>
        <strain evidence="6">cv. DH-PKW</strain>
        <tissue evidence="5">Leaves</tissue>
    </source>
</reference>
<dbReference type="STRING" id="52838.A0A4S8ILV5"/>
<dbReference type="GO" id="GO:1990904">
    <property type="term" value="C:ribonucleoprotein complex"/>
    <property type="evidence" value="ECO:0007669"/>
    <property type="project" value="UniProtKB-KW"/>
</dbReference>
<keyword evidence="2" id="KW-0689">Ribosomal protein</keyword>